<sequence length="764" mass="85761">MFLPVGSLASRHSLSVDLAFACDNTPFLFTNVYAPCDREGKEFFLQNLPAHDPGDDTPWIIAGDFNLTRDPADRNNANFSASDADLFNTAVDSLGEGRALSPPEKRLRMLTMDALHLSLKERALYWRTRAKIRYILEGDENTKFFHTSATCRLRRNSIPSLQVDGVESTDHDSKAAILKNFYLDLLGTVTPTAWDFRLEDLYPNAPRLSPHYSAPFTEAEIKAAFMSMNKLSSPGPDGFGPAFFSTFWATVAPDVCELFHSFYEGTIDLSRINREFLVLLPKIEAASHPSQYRPISLQNCVMKAITKVLTSRLQAVIQTLVDADQTGFLSGRRISENIVYAADLLRCCHARKAPTIVFKIDFRKAFDSVNWESLLTILRARGFDERWCLWMERILRSDLTAVLLNGIPGDWIKCRNGLRQGLTRDAVLSSGLGRIPALVLVVSSLGTRRCCLCRREVSASRISTDKTGRDLGETSKSPSFLEQIVDECLPLYRGITRVEVADGRTTSFWLDKWQPGPPLAVRFPALFSHSTRRHATVATVAADGLDLQARLSSTAEGELLEVLSIISASPPRSGHDRRFIDSPSSPRFSSREAYIMLSPARPRDQSACVAWSLRLPRKLKIFTYLADIDRLSTRANLFHKSCAPSALCASCPDIETGRHLFFDCLVAAEVWSRLDVPIPTGSFSVWAIRGPADFSPDSWHMGVAALLWSIWKARNSLVFRDERSPARLILLRAGEELSLWRWRLSVRDRVDIDALRSFFMTRAR</sequence>
<organism evidence="3 4">
    <name type="scientific">Lolium multiflorum</name>
    <name type="common">Italian ryegrass</name>
    <name type="synonym">Lolium perenne subsp. multiflorum</name>
    <dbReference type="NCBI Taxonomy" id="4521"/>
    <lineage>
        <taxon>Eukaryota</taxon>
        <taxon>Viridiplantae</taxon>
        <taxon>Streptophyta</taxon>
        <taxon>Embryophyta</taxon>
        <taxon>Tracheophyta</taxon>
        <taxon>Spermatophyta</taxon>
        <taxon>Magnoliopsida</taxon>
        <taxon>Liliopsida</taxon>
        <taxon>Poales</taxon>
        <taxon>Poaceae</taxon>
        <taxon>BOP clade</taxon>
        <taxon>Pooideae</taxon>
        <taxon>Poodae</taxon>
        <taxon>Poeae</taxon>
        <taxon>Poeae Chloroplast Group 2 (Poeae type)</taxon>
        <taxon>Loliodinae</taxon>
        <taxon>Loliinae</taxon>
        <taxon>Lolium</taxon>
    </lineage>
</organism>
<dbReference type="Proteomes" id="UP001231189">
    <property type="component" value="Unassembled WGS sequence"/>
</dbReference>
<dbReference type="SUPFAM" id="SSF56672">
    <property type="entry name" value="DNA/RNA polymerases"/>
    <property type="match status" value="1"/>
</dbReference>
<gene>
    <name evidence="3" type="ORF">QYE76_060745</name>
</gene>
<dbReference type="EMBL" id="JAUUTY010000004">
    <property type="protein sequence ID" value="KAK1642940.1"/>
    <property type="molecule type" value="Genomic_DNA"/>
</dbReference>
<dbReference type="InterPro" id="IPR036691">
    <property type="entry name" value="Endo/exonu/phosph_ase_sf"/>
</dbReference>
<protein>
    <recommendedName>
        <fullName evidence="5">Reverse transcriptase domain-containing protein</fullName>
    </recommendedName>
</protein>
<dbReference type="CDD" id="cd01650">
    <property type="entry name" value="RT_nLTR_like"/>
    <property type="match status" value="1"/>
</dbReference>
<dbReference type="Pfam" id="PF00078">
    <property type="entry name" value="RVT_1"/>
    <property type="match status" value="1"/>
</dbReference>
<reference evidence="3" key="1">
    <citation type="submission" date="2023-07" db="EMBL/GenBank/DDBJ databases">
        <title>A chromosome-level genome assembly of Lolium multiflorum.</title>
        <authorList>
            <person name="Chen Y."/>
            <person name="Copetti D."/>
            <person name="Kolliker R."/>
            <person name="Studer B."/>
        </authorList>
    </citation>
    <scope>NUCLEOTIDE SEQUENCE</scope>
    <source>
        <strain evidence="3">02402/16</strain>
        <tissue evidence="3">Leaf</tissue>
    </source>
</reference>
<evidence type="ECO:0000313" key="3">
    <source>
        <dbReference type="EMBL" id="KAK1642940.1"/>
    </source>
</evidence>
<feature type="domain" description="Reverse transcriptase" evidence="1">
    <location>
        <begin position="289"/>
        <end position="423"/>
    </location>
</feature>
<dbReference type="InterPro" id="IPR000477">
    <property type="entry name" value="RT_dom"/>
</dbReference>
<evidence type="ECO:0000259" key="2">
    <source>
        <dbReference type="Pfam" id="PF13966"/>
    </source>
</evidence>
<evidence type="ECO:0008006" key="5">
    <source>
        <dbReference type="Google" id="ProtNLM"/>
    </source>
</evidence>
<dbReference type="Pfam" id="PF13966">
    <property type="entry name" value="zf-RVT"/>
    <property type="match status" value="1"/>
</dbReference>
<feature type="domain" description="Reverse transcriptase zinc-binding" evidence="2">
    <location>
        <begin position="588"/>
        <end position="671"/>
    </location>
</feature>
<keyword evidence="4" id="KW-1185">Reference proteome</keyword>
<dbReference type="InterPro" id="IPR026960">
    <property type="entry name" value="RVT-Znf"/>
</dbReference>
<dbReference type="PANTHER" id="PTHR19446">
    <property type="entry name" value="REVERSE TRANSCRIPTASES"/>
    <property type="match status" value="1"/>
</dbReference>
<dbReference type="SUPFAM" id="SSF56219">
    <property type="entry name" value="DNase I-like"/>
    <property type="match status" value="1"/>
</dbReference>
<dbReference type="InterPro" id="IPR043502">
    <property type="entry name" value="DNA/RNA_pol_sf"/>
</dbReference>
<accession>A0AAD8S0K3</accession>
<name>A0AAD8S0K3_LOLMU</name>
<dbReference type="Gene3D" id="3.60.10.10">
    <property type="entry name" value="Endonuclease/exonuclease/phosphatase"/>
    <property type="match status" value="1"/>
</dbReference>
<dbReference type="AlphaFoldDB" id="A0AAD8S0K3"/>
<comment type="caution">
    <text evidence="3">The sequence shown here is derived from an EMBL/GenBank/DDBJ whole genome shotgun (WGS) entry which is preliminary data.</text>
</comment>
<evidence type="ECO:0000313" key="4">
    <source>
        <dbReference type="Proteomes" id="UP001231189"/>
    </source>
</evidence>
<proteinExistence type="predicted"/>
<evidence type="ECO:0000259" key="1">
    <source>
        <dbReference type="Pfam" id="PF00078"/>
    </source>
</evidence>